<sequence length="346" mass="37989">MSTAEAAARTAPRTVMVTGANGFLASHIVRQLLERGHSVRACVRDASKVDRVGHLLRLPRADERLELFSTGDLADCGGKFDEPMDGCDAVFHAATPLSPKFDGEFDGERDILNPAMVSTREILDCIERHSDTVRCVVLTSSMSAVAPRPEPPVKDESHWSDADAQRSRGNWYGCAKTSQERLVEKWAEEAKSAGRVREVFRFVAVCPTMVIGPVLNAQKDVAGTMGNFLRCFKGGMSEAPNDSMSFIHVDDCAAMHVAGMESAGAGGRYMSLIDSWHWNEILEVMKELYPSLPDYTPYQGSDKVVATQFNLDKMNSLGVQVRSIRETMQDSLQYLIEVGALDPPGE</sequence>
<dbReference type="InterPro" id="IPR001509">
    <property type="entry name" value="Epimerase_deHydtase"/>
</dbReference>
<organism evidence="3">
    <name type="scientific">Odontella aurita</name>
    <dbReference type="NCBI Taxonomy" id="265563"/>
    <lineage>
        <taxon>Eukaryota</taxon>
        <taxon>Sar</taxon>
        <taxon>Stramenopiles</taxon>
        <taxon>Ochrophyta</taxon>
        <taxon>Bacillariophyta</taxon>
        <taxon>Mediophyceae</taxon>
        <taxon>Biddulphiophycidae</taxon>
        <taxon>Eupodiscales</taxon>
        <taxon>Odontellaceae</taxon>
        <taxon>Odontella</taxon>
    </lineage>
</organism>
<dbReference type="Pfam" id="PF01370">
    <property type="entry name" value="Epimerase"/>
    <property type="match status" value="1"/>
</dbReference>
<dbReference type="PANTHER" id="PTHR10366">
    <property type="entry name" value="NAD DEPENDENT EPIMERASE/DEHYDRATASE"/>
    <property type="match status" value="1"/>
</dbReference>
<proteinExistence type="predicted"/>
<dbReference type="InterPro" id="IPR050425">
    <property type="entry name" value="NAD(P)_dehydrat-like"/>
</dbReference>
<feature type="domain" description="NAD-dependent epimerase/dehydratase" evidence="2">
    <location>
        <begin position="15"/>
        <end position="263"/>
    </location>
</feature>
<accession>A0A7S4N660</accession>
<dbReference type="AlphaFoldDB" id="A0A7S4N660"/>
<dbReference type="GO" id="GO:0016616">
    <property type="term" value="F:oxidoreductase activity, acting on the CH-OH group of donors, NAD or NADP as acceptor"/>
    <property type="evidence" value="ECO:0007669"/>
    <property type="project" value="TreeGrafter"/>
</dbReference>
<evidence type="ECO:0000256" key="1">
    <source>
        <dbReference type="ARBA" id="ARBA00023002"/>
    </source>
</evidence>
<dbReference type="InterPro" id="IPR036291">
    <property type="entry name" value="NAD(P)-bd_dom_sf"/>
</dbReference>
<protein>
    <recommendedName>
        <fullName evidence="2">NAD-dependent epimerase/dehydratase domain-containing protein</fullName>
    </recommendedName>
</protein>
<reference evidence="3" key="1">
    <citation type="submission" date="2021-01" db="EMBL/GenBank/DDBJ databases">
        <authorList>
            <person name="Corre E."/>
            <person name="Pelletier E."/>
            <person name="Niang G."/>
            <person name="Scheremetjew M."/>
            <person name="Finn R."/>
            <person name="Kale V."/>
            <person name="Holt S."/>
            <person name="Cochrane G."/>
            <person name="Meng A."/>
            <person name="Brown T."/>
            <person name="Cohen L."/>
        </authorList>
    </citation>
    <scope>NUCLEOTIDE SEQUENCE</scope>
    <source>
        <strain evidence="3">Isolate 1302-5</strain>
    </source>
</reference>
<dbReference type="SUPFAM" id="SSF51735">
    <property type="entry name" value="NAD(P)-binding Rossmann-fold domains"/>
    <property type="match status" value="1"/>
</dbReference>
<dbReference type="PANTHER" id="PTHR10366:SF852">
    <property type="entry name" value="CINNAMOYL-COA REDUCTASE CAD2"/>
    <property type="match status" value="1"/>
</dbReference>
<name>A0A7S4N660_9STRA</name>
<evidence type="ECO:0000313" key="3">
    <source>
        <dbReference type="EMBL" id="CAE2268522.1"/>
    </source>
</evidence>
<dbReference type="Gene3D" id="3.40.50.720">
    <property type="entry name" value="NAD(P)-binding Rossmann-like Domain"/>
    <property type="match status" value="1"/>
</dbReference>
<gene>
    <name evidence="3" type="ORF">OAUR00152_LOCUS30482</name>
</gene>
<dbReference type="FunFam" id="3.40.50.720:FF:000085">
    <property type="entry name" value="Dihydroflavonol reductase"/>
    <property type="match status" value="1"/>
</dbReference>
<dbReference type="EMBL" id="HBKQ01044256">
    <property type="protein sequence ID" value="CAE2268522.1"/>
    <property type="molecule type" value="Transcribed_RNA"/>
</dbReference>
<keyword evidence="1" id="KW-0560">Oxidoreductase</keyword>
<evidence type="ECO:0000259" key="2">
    <source>
        <dbReference type="Pfam" id="PF01370"/>
    </source>
</evidence>